<dbReference type="AlphaFoldDB" id="A0A831WFT1"/>
<comment type="catalytic activity">
    <reaction evidence="7">
        <text>a uridine in RNA = a pseudouridine in RNA</text>
        <dbReference type="Rhea" id="RHEA:48348"/>
        <dbReference type="Rhea" id="RHEA-COMP:12068"/>
        <dbReference type="Rhea" id="RHEA-COMP:12069"/>
        <dbReference type="ChEBI" id="CHEBI:65314"/>
        <dbReference type="ChEBI" id="CHEBI:65315"/>
    </reaction>
</comment>
<dbReference type="InterPro" id="IPR006224">
    <property type="entry name" value="PsdUridine_synth_RluA-like_CS"/>
</dbReference>
<reference evidence="9" key="1">
    <citation type="journal article" date="2020" name="mSystems">
        <title>Genome- and Community-Level Interaction Insights into Carbon Utilization and Element Cycling Functions of Hydrothermarchaeota in Hydrothermal Sediment.</title>
        <authorList>
            <person name="Zhou Z."/>
            <person name="Liu Y."/>
            <person name="Xu W."/>
            <person name="Pan J."/>
            <person name="Luo Z.H."/>
            <person name="Li M."/>
        </authorList>
    </citation>
    <scope>NUCLEOTIDE SEQUENCE [LARGE SCALE GENOMIC DNA]</scope>
    <source>
        <strain evidence="9">HyVt-458</strain>
    </source>
</reference>
<dbReference type="NCBIfam" id="NF008385">
    <property type="entry name" value="PRK11180.1"/>
    <property type="match status" value="1"/>
</dbReference>
<dbReference type="Proteomes" id="UP000886339">
    <property type="component" value="Unassembled WGS sequence"/>
</dbReference>
<comment type="caution">
    <text evidence="9">The sequence shown here is derived from an EMBL/GenBank/DDBJ whole genome shotgun (WGS) entry which is preliminary data.</text>
</comment>
<evidence type="ECO:0000256" key="7">
    <source>
        <dbReference type="RuleBase" id="RU362028"/>
    </source>
</evidence>
<evidence type="ECO:0000259" key="8">
    <source>
        <dbReference type="Pfam" id="PF00849"/>
    </source>
</evidence>
<evidence type="ECO:0000256" key="3">
    <source>
        <dbReference type="ARBA" id="ARBA00023235"/>
    </source>
</evidence>
<dbReference type="GO" id="GO:0003723">
    <property type="term" value="F:RNA binding"/>
    <property type="evidence" value="ECO:0007669"/>
    <property type="project" value="UniProtKB-KW"/>
</dbReference>
<dbReference type="Gene3D" id="3.30.2350.10">
    <property type="entry name" value="Pseudouridine synthase"/>
    <property type="match status" value="1"/>
</dbReference>
<dbReference type="CDD" id="cd02869">
    <property type="entry name" value="PseudoU_synth_RluA_like"/>
    <property type="match status" value="1"/>
</dbReference>
<organism evidence="9">
    <name type="scientific">Thiolapillus brandeum</name>
    <dbReference type="NCBI Taxonomy" id="1076588"/>
    <lineage>
        <taxon>Bacteria</taxon>
        <taxon>Pseudomonadati</taxon>
        <taxon>Pseudomonadota</taxon>
        <taxon>Gammaproteobacteria</taxon>
        <taxon>Chromatiales</taxon>
        <taxon>Sedimenticolaceae</taxon>
        <taxon>Thiolapillus</taxon>
    </lineage>
</organism>
<feature type="non-terminal residue" evidence="9">
    <location>
        <position position="1"/>
    </location>
</feature>
<gene>
    <name evidence="9" type="primary">rluD</name>
    <name evidence="9" type="ORF">ENJ12_08345</name>
</gene>
<comment type="similarity">
    <text evidence="1 7">Belongs to the pseudouridine synthase RluA family.</text>
</comment>
<dbReference type="InterPro" id="IPR006225">
    <property type="entry name" value="PsdUridine_synth_RluC/D"/>
</dbReference>
<protein>
    <recommendedName>
        <fullName evidence="7">Pseudouridine synthase</fullName>
        <ecNumber evidence="7">5.4.99.-</ecNumber>
    </recommendedName>
</protein>
<evidence type="ECO:0000313" key="9">
    <source>
        <dbReference type="EMBL" id="HEC06846.1"/>
    </source>
</evidence>
<dbReference type="EC" id="5.4.99.-" evidence="7"/>
<dbReference type="PROSITE" id="PS01129">
    <property type="entry name" value="PSI_RLU"/>
    <property type="match status" value="1"/>
</dbReference>
<evidence type="ECO:0000256" key="6">
    <source>
        <dbReference type="PIRSR" id="PIRSR606225-1"/>
    </source>
</evidence>
<dbReference type="PANTHER" id="PTHR21600">
    <property type="entry name" value="MITOCHONDRIAL RNA PSEUDOURIDINE SYNTHASE"/>
    <property type="match status" value="1"/>
</dbReference>
<sequence length="252" mass="27899">VPETDQRCEPEDIPLHIVHEDEHILVIDKPTGLVVHPGAGNWTGTVQNALLHHDGDAAALPRAGIVHRLDKDTTGLMVVARSLVAHKHLVEALQARQIKREYLALVVGLPTAGGTVDAPIGRHPGRRVCMAVVQGGKHAVTHYRINERFRMHTLLDVQLETGRTHQIRVHMAHIHYPLVGDTVYGGRVKLPRDASQATVQALQQFPRQALHARRLSLNHPVTGEPLVWESPVPGDLAGLIEQLRLDRAEHER</sequence>
<evidence type="ECO:0000256" key="2">
    <source>
        <dbReference type="ARBA" id="ARBA00022884"/>
    </source>
</evidence>
<dbReference type="FunFam" id="3.30.2350.10:FF:000006">
    <property type="entry name" value="Pseudouridine synthase"/>
    <property type="match status" value="1"/>
</dbReference>
<feature type="active site" evidence="6">
    <location>
        <position position="70"/>
    </location>
</feature>
<comment type="catalytic activity">
    <reaction evidence="4">
        <text>uridine(1911/1915/1917) in 23S rRNA = pseudouridine(1911/1915/1917) in 23S rRNA</text>
        <dbReference type="Rhea" id="RHEA:42524"/>
        <dbReference type="Rhea" id="RHEA-COMP:10097"/>
        <dbReference type="Rhea" id="RHEA-COMP:10098"/>
        <dbReference type="ChEBI" id="CHEBI:65314"/>
        <dbReference type="ChEBI" id="CHEBI:65315"/>
        <dbReference type="EC" id="5.4.99.23"/>
    </reaction>
</comment>
<dbReference type="PANTHER" id="PTHR21600:SF44">
    <property type="entry name" value="RIBOSOMAL LARGE SUBUNIT PSEUDOURIDINE SYNTHASE D"/>
    <property type="match status" value="1"/>
</dbReference>
<name>A0A831WFT1_9GAMM</name>
<dbReference type="NCBIfam" id="TIGR00005">
    <property type="entry name" value="rluA_subfam"/>
    <property type="match status" value="1"/>
</dbReference>
<accession>A0A831WFT1</accession>
<evidence type="ECO:0000256" key="5">
    <source>
        <dbReference type="ARBA" id="ARBA00056072"/>
    </source>
</evidence>
<proteinExistence type="inferred from homology"/>
<dbReference type="InterPro" id="IPR050188">
    <property type="entry name" value="RluA_PseudoU_synthase"/>
</dbReference>
<dbReference type="InterPro" id="IPR006145">
    <property type="entry name" value="PsdUridine_synth_RsuA/RluA"/>
</dbReference>
<dbReference type="GO" id="GO:0000455">
    <property type="term" value="P:enzyme-directed rRNA pseudouridine synthesis"/>
    <property type="evidence" value="ECO:0007669"/>
    <property type="project" value="TreeGrafter"/>
</dbReference>
<comment type="function">
    <text evidence="5">Responsible for synthesis of pseudouridine from uracil at positions 1911, 1915 and 1917 in 23S ribosomal RNA.</text>
</comment>
<dbReference type="Pfam" id="PF00849">
    <property type="entry name" value="PseudoU_synth_2"/>
    <property type="match status" value="1"/>
</dbReference>
<dbReference type="GO" id="GO:0160140">
    <property type="term" value="F:23S rRNA pseudouridine(1911/1915/1917) synthase activity"/>
    <property type="evidence" value="ECO:0007669"/>
    <property type="project" value="UniProtKB-EC"/>
</dbReference>
<dbReference type="EMBL" id="DRLF01000291">
    <property type="protein sequence ID" value="HEC06846.1"/>
    <property type="molecule type" value="Genomic_DNA"/>
</dbReference>
<keyword evidence="2" id="KW-0694">RNA-binding</keyword>
<evidence type="ECO:0000256" key="1">
    <source>
        <dbReference type="ARBA" id="ARBA00010876"/>
    </source>
</evidence>
<evidence type="ECO:0000256" key="4">
    <source>
        <dbReference type="ARBA" id="ARBA00036882"/>
    </source>
</evidence>
<keyword evidence="3 7" id="KW-0413">Isomerase</keyword>
<dbReference type="InterPro" id="IPR020103">
    <property type="entry name" value="PsdUridine_synth_cat_dom_sf"/>
</dbReference>
<dbReference type="SUPFAM" id="SSF55120">
    <property type="entry name" value="Pseudouridine synthase"/>
    <property type="match status" value="1"/>
</dbReference>
<feature type="domain" description="Pseudouridine synthase RsuA/RluA-like" evidence="8">
    <location>
        <begin position="23"/>
        <end position="173"/>
    </location>
</feature>